<dbReference type="AlphaFoldDB" id="F5SYK0"/>
<evidence type="ECO:0000259" key="4">
    <source>
        <dbReference type="PROSITE" id="PS51084"/>
    </source>
</evidence>
<dbReference type="InterPro" id="IPR011146">
    <property type="entry name" value="HIT-like"/>
</dbReference>
<gene>
    <name evidence="5" type="ORF">MAMP_00881</name>
</gene>
<dbReference type="InterPro" id="IPR001310">
    <property type="entry name" value="Histidine_triad_HIT"/>
</dbReference>
<evidence type="ECO:0000313" key="5">
    <source>
        <dbReference type="EMBL" id="EGL54354.1"/>
    </source>
</evidence>
<name>F5SYK0_9GAMM</name>
<dbReference type="PROSITE" id="PS00892">
    <property type="entry name" value="HIT_1"/>
    <property type="match status" value="1"/>
</dbReference>
<organism evidence="5 6">
    <name type="scientific">Methylophaga aminisulfidivorans MP</name>
    <dbReference type="NCBI Taxonomy" id="1026882"/>
    <lineage>
        <taxon>Bacteria</taxon>
        <taxon>Pseudomonadati</taxon>
        <taxon>Pseudomonadota</taxon>
        <taxon>Gammaproteobacteria</taxon>
        <taxon>Thiotrichales</taxon>
        <taxon>Piscirickettsiaceae</taxon>
        <taxon>Methylophaga</taxon>
    </lineage>
</organism>
<accession>F5SYK0</accession>
<keyword evidence="5" id="KW-0378">Hydrolase</keyword>
<dbReference type="CDD" id="cd01276">
    <property type="entry name" value="PKCI_related"/>
    <property type="match status" value="1"/>
</dbReference>
<evidence type="ECO:0000256" key="3">
    <source>
        <dbReference type="PROSITE-ProRule" id="PRU00464"/>
    </source>
</evidence>
<dbReference type="GO" id="GO:0016787">
    <property type="term" value="F:hydrolase activity"/>
    <property type="evidence" value="ECO:0007669"/>
    <property type="project" value="UniProtKB-KW"/>
</dbReference>
<dbReference type="PANTHER" id="PTHR23089">
    <property type="entry name" value="HISTIDINE TRIAD HIT PROTEIN"/>
    <property type="match status" value="1"/>
</dbReference>
<keyword evidence="6" id="KW-1185">Reference proteome</keyword>
<dbReference type="PROSITE" id="PS51084">
    <property type="entry name" value="HIT_2"/>
    <property type="match status" value="1"/>
</dbReference>
<dbReference type="InterPro" id="IPR019808">
    <property type="entry name" value="Histidine_triad_CS"/>
</dbReference>
<evidence type="ECO:0000256" key="2">
    <source>
        <dbReference type="PIRSR" id="PIRSR601310-3"/>
    </source>
</evidence>
<reference evidence="5 6" key="1">
    <citation type="journal article" date="2011" name="J. Bacteriol.">
        <title>Draft genome sequence of Methylophaga aminisulfidivorans MP T.</title>
        <authorList>
            <person name="Han G.H."/>
            <person name="Kim W."/>
            <person name="Chun J."/>
            <person name="Kim S.W."/>
        </authorList>
    </citation>
    <scope>NUCLEOTIDE SEQUENCE [LARGE SCALE GENOMIC DNA]</scope>
    <source>
        <strain evidence="6">MP(T)</strain>
    </source>
</reference>
<protein>
    <submittedName>
        <fullName evidence="5">Diadenosine tetraphosphate hydrolase and other HIT family hydrolase</fullName>
    </submittedName>
</protein>
<dbReference type="SUPFAM" id="SSF54197">
    <property type="entry name" value="HIT-like"/>
    <property type="match status" value="1"/>
</dbReference>
<dbReference type="STRING" id="1026882.MAMP_00881"/>
<proteinExistence type="predicted"/>
<dbReference type="InterPro" id="IPR036265">
    <property type="entry name" value="HIT-like_sf"/>
</dbReference>
<dbReference type="EMBL" id="AFIG01000001">
    <property type="protein sequence ID" value="EGL54354.1"/>
    <property type="molecule type" value="Genomic_DNA"/>
</dbReference>
<dbReference type="Pfam" id="PF11969">
    <property type="entry name" value="DcpS_C"/>
    <property type="match status" value="1"/>
</dbReference>
<sequence>MMSDCIFCKIIAGEIPSSRIFEDELIYVFKDINPKASVHLLVIPKQHIARLDHANQQHASLLAHMMLSLPKIAESQGLDNGFRTIINTGPGGGQEVDHLHIHILGGDKMPGFN</sequence>
<feature type="domain" description="HIT" evidence="4">
    <location>
        <begin position="6"/>
        <end position="113"/>
    </location>
</feature>
<dbReference type="Gene3D" id="3.30.428.10">
    <property type="entry name" value="HIT-like"/>
    <property type="match status" value="1"/>
</dbReference>
<evidence type="ECO:0000313" key="6">
    <source>
        <dbReference type="Proteomes" id="UP000003544"/>
    </source>
</evidence>
<comment type="caution">
    <text evidence="5">The sequence shown here is derived from an EMBL/GenBank/DDBJ whole genome shotgun (WGS) entry which is preliminary data.</text>
</comment>
<dbReference type="PRINTS" id="PR00332">
    <property type="entry name" value="HISTRIAD"/>
</dbReference>
<feature type="short sequence motif" description="Histidine triad motif" evidence="2 3">
    <location>
        <begin position="98"/>
        <end position="102"/>
    </location>
</feature>
<evidence type="ECO:0000256" key="1">
    <source>
        <dbReference type="PIRSR" id="PIRSR601310-1"/>
    </source>
</evidence>
<feature type="active site" description="Tele-AMP-histidine intermediate" evidence="1">
    <location>
        <position position="100"/>
    </location>
</feature>
<dbReference type="eggNOG" id="COG0537">
    <property type="taxonomic scope" value="Bacteria"/>
</dbReference>
<dbReference type="Proteomes" id="UP000003544">
    <property type="component" value="Unassembled WGS sequence"/>
</dbReference>